<reference evidence="1 2" key="1">
    <citation type="journal article" date="2024" name="G3 (Bethesda)">
        <title>Genome assembly of Hibiscus sabdariffa L. provides insights into metabolisms of medicinal natural products.</title>
        <authorList>
            <person name="Kim T."/>
        </authorList>
    </citation>
    <scope>NUCLEOTIDE SEQUENCE [LARGE SCALE GENOMIC DNA]</scope>
    <source>
        <strain evidence="1">TK-2024</strain>
        <tissue evidence="1">Old leaves</tissue>
    </source>
</reference>
<accession>A0ABR2DFK7</accession>
<proteinExistence type="predicted"/>
<evidence type="ECO:0000313" key="1">
    <source>
        <dbReference type="EMBL" id="KAK8537708.1"/>
    </source>
</evidence>
<dbReference type="Gene3D" id="1.10.510.10">
    <property type="entry name" value="Transferase(Phosphotransferase) domain 1"/>
    <property type="match status" value="1"/>
</dbReference>
<dbReference type="EMBL" id="JBBPBM010000028">
    <property type="protein sequence ID" value="KAK8537708.1"/>
    <property type="molecule type" value="Genomic_DNA"/>
</dbReference>
<comment type="caution">
    <text evidence="1">The sequence shown here is derived from an EMBL/GenBank/DDBJ whole genome shotgun (WGS) entry which is preliminary data.</text>
</comment>
<protein>
    <submittedName>
        <fullName evidence="1">Uncharacterized protein</fullName>
    </submittedName>
</protein>
<name>A0ABR2DFK7_9ROSI</name>
<keyword evidence="2" id="KW-1185">Reference proteome</keyword>
<evidence type="ECO:0000313" key="2">
    <source>
        <dbReference type="Proteomes" id="UP001472677"/>
    </source>
</evidence>
<sequence length="292" mass="32797">MENSFGILLDNNLAKGLLEQPQDNVIILEVCGDLEGLMEQSQIQGVVFDSFMVAGEVETMATQVFAEREFQNKLQTLGGLRLPFLIILLGYCVEQNKCLLGIDNMPYKSLQELFFEDGHLSRNWQTRFDSILELLKLLRALSLSSLSYNANLASERDCKDVITGKENEITCMNTGGNNGNTKLLPYEDEFGSIDHSKELILIVLGGQTEGNTPNLYDVVCVLLESDDNSVVTEIYIWHRYHLTVRSFYAIPCYDTCLYSNSFDVLIGGKEIILEGKSSTVDDFVDGTSRQRQ</sequence>
<organism evidence="1 2">
    <name type="scientific">Hibiscus sabdariffa</name>
    <name type="common">roselle</name>
    <dbReference type="NCBI Taxonomy" id="183260"/>
    <lineage>
        <taxon>Eukaryota</taxon>
        <taxon>Viridiplantae</taxon>
        <taxon>Streptophyta</taxon>
        <taxon>Embryophyta</taxon>
        <taxon>Tracheophyta</taxon>
        <taxon>Spermatophyta</taxon>
        <taxon>Magnoliopsida</taxon>
        <taxon>eudicotyledons</taxon>
        <taxon>Gunneridae</taxon>
        <taxon>Pentapetalae</taxon>
        <taxon>rosids</taxon>
        <taxon>malvids</taxon>
        <taxon>Malvales</taxon>
        <taxon>Malvaceae</taxon>
        <taxon>Malvoideae</taxon>
        <taxon>Hibiscus</taxon>
    </lineage>
</organism>
<dbReference type="InterPro" id="IPR011009">
    <property type="entry name" value="Kinase-like_dom_sf"/>
</dbReference>
<dbReference type="Proteomes" id="UP001472677">
    <property type="component" value="Unassembled WGS sequence"/>
</dbReference>
<gene>
    <name evidence="1" type="ORF">V6N12_043858</name>
</gene>
<dbReference type="SUPFAM" id="SSF56112">
    <property type="entry name" value="Protein kinase-like (PK-like)"/>
    <property type="match status" value="1"/>
</dbReference>